<reference evidence="3" key="1">
    <citation type="journal article" date="2019" name="Int. J. Syst. Evol. Microbiol.">
        <title>The Global Catalogue of Microorganisms (GCM) 10K type strain sequencing project: providing services to taxonomists for standard genome sequencing and annotation.</title>
        <authorList>
            <consortium name="The Broad Institute Genomics Platform"/>
            <consortium name="The Broad Institute Genome Sequencing Center for Infectious Disease"/>
            <person name="Wu L."/>
            <person name="Ma J."/>
        </authorList>
    </citation>
    <scope>NUCLEOTIDE SEQUENCE [LARGE SCALE GENOMIC DNA]</scope>
    <source>
        <strain evidence="3">JCM 8201</strain>
    </source>
</reference>
<feature type="chain" id="PRO_5047049473" evidence="1">
    <location>
        <begin position="28"/>
        <end position="349"/>
    </location>
</feature>
<evidence type="ECO:0000313" key="3">
    <source>
        <dbReference type="Proteomes" id="UP001501842"/>
    </source>
</evidence>
<sequence length="349" mass="37644">MPGMKRTGIAAATVLVCTMAIASPARADLPAADTEWTEQSPTSAWFQSSLFTAAEADDELWVGGYQGQVEIFWPPATWSTVLLRPPKPLLRRRSGGSWQEVDLPWMNYGLISDMEAAGTRDLWVLGARFIWGQGNSYLARWDGSAWTTVSAPFPAYVSMDLAAASDAVFVANVDRAWERRVHTYTGGQWTTGPESLAVSQLASHPEGGAWLLGDDGGARVVARWDSDSWQNIPLPEGSTVNRIYPLGQDHLLARVDGSHYQRWDGSAWTPAGPPTTFAASDATLSPSGALWLSGGSRVANLVGSTWSIRSAPLPDYGSGFSIRSITTAADRLWITGGRSDRPVAAFTTP</sequence>
<name>A0ABP6HCK4_9ACTN</name>
<protein>
    <submittedName>
        <fullName evidence="2">Uncharacterized protein</fullName>
    </submittedName>
</protein>
<keyword evidence="1" id="KW-0732">Signal</keyword>
<gene>
    <name evidence="2" type="ORF">GCM10010439_71190</name>
</gene>
<feature type="signal peptide" evidence="1">
    <location>
        <begin position="1"/>
        <end position="27"/>
    </location>
</feature>
<accession>A0ABP6HCK4</accession>
<dbReference type="Proteomes" id="UP001501842">
    <property type="component" value="Unassembled WGS sequence"/>
</dbReference>
<proteinExistence type="predicted"/>
<dbReference type="EMBL" id="BAAATZ010000037">
    <property type="protein sequence ID" value="GAA2738180.1"/>
    <property type="molecule type" value="Genomic_DNA"/>
</dbReference>
<evidence type="ECO:0000313" key="2">
    <source>
        <dbReference type="EMBL" id="GAA2738180.1"/>
    </source>
</evidence>
<organism evidence="2 3">
    <name type="scientific">Actinocorallia aurantiaca</name>
    <dbReference type="NCBI Taxonomy" id="46204"/>
    <lineage>
        <taxon>Bacteria</taxon>
        <taxon>Bacillati</taxon>
        <taxon>Actinomycetota</taxon>
        <taxon>Actinomycetes</taxon>
        <taxon>Streptosporangiales</taxon>
        <taxon>Thermomonosporaceae</taxon>
        <taxon>Actinocorallia</taxon>
    </lineage>
</organism>
<comment type="caution">
    <text evidence="2">The sequence shown here is derived from an EMBL/GenBank/DDBJ whole genome shotgun (WGS) entry which is preliminary data.</text>
</comment>
<evidence type="ECO:0000256" key="1">
    <source>
        <dbReference type="SAM" id="SignalP"/>
    </source>
</evidence>
<keyword evidence="3" id="KW-1185">Reference proteome</keyword>